<dbReference type="PROSITE" id="PS51257">
    <property type="entry name" value="PROKAR_LIPOPROTEIN"/>
    <property type="match status" value="1"/>
</dbReference>
<dbReference type="GO" id="GO:0071281">
    <property type="term" value="P:cellular response to iron ion"/>
    <property type="evidence" value="ECO:0007669"/>
    <property type="project" value="TreeGrafter"/>
</dbReference>
<protein>
    <submittedName>
        <fullName evidence="2">ABC transporter substrate-binding protein</fullName>
    </submittedName>
</protein>
<name>A0A918QAC5_9BACT</name>
<dbReference type="SUPFAM" id="SSF53807">
    <property type="entry name" value="Helical backbone' metal receptor"/>
    <property type="match status" value="1"/>
</dbReference>
<reference evidence="2" key="1">
    <citation type="journal article" date="2014" name="Int. J. Syst. Evol. Microbiol.">
        <title>Complete genome sequence of Corynebacterium casei LMG S-19264T (=DSM 44701T), isolated from a smear-ripened cheese.</title>
        <authorList>
            <consortium name="US DOE Joint Genome Institute (JGI-PGF)"/>
            <person name="Walter F."/>
            <person name="Albersmeier A."/>
            <person name="Kalinowski J."/>
            <person name="Ruckert C."/>
        </authorList>
    </citation>
    <scope>NUCLEOTIDE SEQUENCE</scope>
    <source>
        <strain evidence="2">KCTC 12368</strain>
    </source>
</reference>
<sequence length="393" mass="43787">MLTALKDAYFMNIKLFFILLLISFVTACGGSKDQKDQNLTAELQEIPLDYAQGFKLFQGPGYKLIEVHQAFPGSDRPFRYLVREEQSSEEPDSSQFDAILPHAADRIVLTSTTQVPHLDLLGISETLVGFPNLDFISTPSLREKIDAGKVIDLGSGASYNLEKIMDLQPGLVIISTLGDNMKEVKLLNQVGIPAVINGDYLEQHPLGRAEWIKFTGALTGRLAEAQESYQRVKDNYDELKTMGQGIPTASKPSILSGNMYKDSWYAPAGNNWGAIFIADAGGKYIFQDKESDGSLQLSYEVVLDQGVEADIWLSTGEYSDLATMGAADPRYRQFEAYKNAQVYTFANTKGPTGGLEYFEMGYSRPDIILKDLLKIFHPELVPNYTPYFYKKIN</sequence>
<accession>A0A918QAC5</accession>
<evidence type="ECO:0000313" key="3">
    <source>
        <dbReference type="Proteomes" id="UP000619457"/>
    </source>
</evidence>
<dbReference type="PANTHER" id="PTHR30535">
    <property type="entry name" value="VITAMIN B12-BINDING PROTEIN"/>
    <property type="match status" value="1"/>
</dbReference>
<dbReference type="PANTHER" id="PTHR30535:SF34">
    <property type="entry name" value="MOLYBDATE-BINDING PROTEIN MOLA"/>
    <property type="match status" value="1"/>
</dbReference>
<gene>
    <name evidence="2" type="ORF">GCM10007049_36340</name>
</gene>
<evidence type="ECO:0000313" key="2">
    <source>
        <dbReference type="EMBL" id="GGZ39715.1"/>
    </source>
</evidence>
<reference evidence="2" key="2">
    <citation type="submission" date="2020-09" db="EMBL/GenBank/DDBJ databases">
        <authorList>
            <person name="Sun Q."/>
            <person name="Kim S."/>
        </authorList>
    </citation>
    <scope>NUCLEOTIDE SEQUENCE</scope>
    <source>
        <strain evidence="2">KCTC 12368</strain>
    </source>
</reference>
<dbReference type="Pfam" id="PF01497">
    <property type="entry name" value="Peripla_BP_2"/>
    <property type="match status" value="1"/>
</dbReference>
<dbReference type="EMBL" id="BMWX01000009">
    <property type="protein sequence ID" value="GGZ39715.1"/>
    <property type="molecule type" value="Genomic_DNA"/>
</dbReference>
<dbReference type="InterPro" id="IPR002491">
    <property type="entry name" value="ABC_transptr_periplasmic_BD"/>
</dbReference>
<dbReference type="InterPro" id="IPR050902">
    <property type="entry name" value="ABC_Transporter_SBP"/>
</dbReference>
<feature type="domain" description="Fe/B12 periplasmic-binding" evidence="1">
    <location>
        <begin position="106"/>
        <end position="380"/>
    </location>
</feature>
<organism evidence="2 3">
    <name type="scientific">Echinicola pacifica</name>
    <dbReference type="NCBI Taxonomy" id="346377"/>
    <lineage>
        <taxon>Bacteria</taxon>
        <taxon>Pseudomonadati</taxon>
        <taxon>Bacteroidota</taxon>
        <taxon>Cytophagia</taxon>
        <taxon>Cytophagales</taxon>
        <taxon>Cyclobacteriaceae</taxon>
        <taxon>Echinicola</taxon>
    </lineage>
</organism>
<dbReference type="Proteomes" id="UP000619457">
    <property type="component" value="Unassembled WGS sequence"/>
</dbReference>
<dbReference type="AlphaFoldDB" id="A0A918QAC5"/>
<evidence type="ECO:0000259" key="1">
    <source>
        <dbReference type="PROSITE" id="PS50983"/>
    </source>
</evidence>
<proteinExistence type="predicted"/>
<keyword evidence="3" id="KW-1185">Reference proteome</keyword>
<comment type="caution">
    <text evidence="2">The sequence shown here is derived from an EMBL/GenBank/DDBJ whole genome shotgun (WGS) entry which is preliminary data.</text>
</comment>
<dbReference type="Gene3D" id="3.40.50.1980">
    <property type="entry name" value="Nitrogenase molybdenum iron protein domain"/>
    <property type="match status" value="2"/>
</dbReference>
<dbReference type="PROSITE" id="PS50983">
    <property type="entry name" value="FE_B12_PBP"/>
    <property type="match status" value="1"/>
</dbReference>